<keyword evidence="4" id="KW-1185">Reference proteome</keyword>
<evidence type="ECO:0000259" key="2">
    <source>
        <dbReference type="Pfam" id="PF08274"/>
    </source>
</evidence>
<accession>E0NJF2</accession>
<dbReference type="EMBL" id="AEEH01000017">
    <property type="protein sequence ID" value="EFM26100.1"/>
    <property type="molecule type" value="Genomic_DNA"/>
</dbReference>
<organism evidence="3 4">
    <name type="scientific">Peptoniphilus duerdenii ATCC BAA-1640</name>
    <dbReference type="NCBI Taxonomy" id="862517"/>
    <lineage>
        <taxon>Bacteria</taxon>
        <taxon>Bacillati</taxon>
        <taxon>Bacillota</taxon>
        <taxon>Tissierellia</taxon>
        <taxon>Tissierellales</taxon>
        <taxon>Peptoniphilaceae</taxon>
        <taxon>Peptoniphilus</taxon>
    </lineage>
</organism>
<feature type="domain" description="Protein YjdM N-terminal" evidence="2">
    <location>
        <begin position="3"/>
        <end position="29"/>
    </location>
</feature>
<dbReference type="eggNOG" id="COG2824">
    <property type="taxonomic scope" value="Bacteria"/>
</dbReference>
<dbReference type="RefSeq" id="WP_008901127.1">
    <property type="nucleotide sequence ID" value="NZ_GL397071.1"/>
</dbReference>
<dbReference type="Gene3D" id="2.20.25.10">
    <property type="match status" value="1"/>
</dbReference>
<dbReference type="Proteomes" id="UP000003280">
    <property type="component" value="Unassembled WGS sequence"/>
</dbReference>
<dbReference type="SUPFAM" id="SSF57783">
    <property type="entry name" value="Zinc beta-ribbon"/>
    <property type="match status" value="1"/>
</dbReference>
<sequence>MDKCIYCGSEYAYHDGMTYNCPECGKEWTEHTIESMKLYDSAGNEIQEGDDVITIRDLKLGKDTLKRGSRAKKIKILDELHDGHDILGRIDGVGEVYLKSSVVKVLK</sequence>
<proteinExistence type="predicted"/>
<dbReference type="InterPro" id="IPR013988">
    <property type="entry name" value="YjdM_C"/>
</dbReference>
<name>E0NJF2_9FIRM</name>
<dbReference type="AlphaFoldDB" id="E0NJF2"/>
<comment type="caution">
    <text evidence="3">The sequence shown here is derived from an EMBL/GenBank/DDBJ whole genome shotgun (WGS) entry which is preliminary data.</text>
</comment>
<dbReference type="Gene3D" id="2.30.30.40">
    <property type="entry name" value="SH3 Domains"/>
    <property type="match status" value="1"/>
</dbReference>
<reference evidence="3 4" key="1">
    <citation type="submission" date="2010-07" db="EMBL/GenBank/DDBJ databases">
        <authorList>
            <person name="Muzny D."/>
            <person name="Qin X."/>
            <person name="Deng J."/>
            <person name="Jiang H."/>
            <person name="Liu Y."/>
            <person name="Qu J."/>
            <person name="Song X.-Z."/>
            <person name="Zhang L."/>
            <person name="Thornton R."/>
            <person name="Coyle M."/>
            <person name="Francisco L."/>
            <person name="Jackson L."/>
            <person name="Javaid M."/>
            <person name="Korchina V."/>
            <person name="Kovar C."/>
            <person name="Mata R."/>
            <person name="Mathew T."/>
            <person name="Ngo R."/>
            <person name="Nguyen L."/>
            <person name="Nguyen N."/>
            <person name="Okwuonu G."/>
            <person name="Ongeri F."/>
            <person name="Pham C."/>
            <person name="Simmons D."/>
            <person name="Wilczek-Boney K."/>
            <person name="Hale W."/>
            <person name="Jakkamsetti A."/>
            <person name="Pham P."/>
            <person name="Ruth R."/>
            <person name="San Lucas F."/>
            <person name="Warren J."/>
            <person name="Zhang J."/>
            <person name="Zhao Z."/>
            <person name="Zhou C."/>
            <person name="Zhu D."/>
            <person name="Lee S."/>
            <person name="Bess C."/>
            <person name="Blankenburg K."/>
            <person name="Forbes L."/>
            <person name="Fu Q."/>
            <person name="Gubbala S."/>
            <person name="Hirani K."/>
            <person name="Jayaseelan J.C."/>
            <person name="Lara F."/>
            <person name="Munidasa M."/>
            <person name="Palculict T."/>
            <person name="Patil S."/>
            <person name="Pu L.-L."/>
            <person name="Saada N."/>
            <person name="Tang L."/>
            <person name="Weissenberger G."/>
            <person name="Zhu Y."/>
            <person name="Hemphill L."/>
            <person name="Shang Y."/>
            <person name="Youmans B."/>
            <person name="Ayvaz T."/>
            <person name="Ross M."/>
            <person name="Santibanez J."/>
            <person name="Aqrawi P."/>
            <person name="Gross S."/>
            <person name="Joshi V."/>
            <person name="Fowler G."/>
            <person name="Nazareth L."/>
            <person name="Reid J."/>
            <person name="Worley K."/>
            <person name="Petrosino J."/>
            <person name="Highlander S."/>
            <person name="Gibbs R."/>
        </authorList>
    </citation>
    <scope>NUCLEOTIDE SEQUENCE [LARGE SCALE GENOMIC DNA]</scope>
    <source>
        <strain evidence="3 4">ATCC BAA-1640</strain>
    </source>
</reference>
<dbReference type="HOGENOM" id="CLU_134486_0_0_9"/>
<dbReference type="Pfam" id="PF03831">
    <property type="entry name" value="YjdM"/>
    <property type="match status" value="1"/>
</dbReference>
<gene>
    <name evidence="3" type="ORF">HMPREF9225_0291</name>
</gene>
<evidence type="ECO:0000313" key="3">
    <source>
        <dbReference type="EMBL" id="EFM26100.1"/>
    </source>
</evidence>
<protein>
    <submittedName>
        <fullName evidence="3">Putative alkylphosphonate utilization operon protein PhnA</fullName>
    </submittedName>
</protein>
<dbReference type="InterPro" id="IPR013987">
    <property type="entry name" value="YjdM_N"/>
</dbReference>
<evidence type="ECO:0000313" key="4">
    <source>
        <dbReference type="Proteomes" id="UP000003280"/>
    </source>
</evidence>
<dbReference type="SUPFAM" id="SSF82057">
    <property type="entry name" value="Prokaryotic SH3-related domain"/>
    <property type="match status" value="1"/>
</dbReference>
<evidence type="ECO:0000259" key="1">
    <source>
        <dbReference type="Pfam" id="PF03831"/>
    </source>
</evidence>
<dbReference type="OrthoDB" id="9810131at2"/>
<dbReference type="Pfam" id="PF08274">
    <property type="entry name" value="Zn_Ribbon_YjdM"/>
    <property type="match status" value="1"/>
</dbReference>
<feature type="domain" description="Protein YjdM C-terminal" evidence="1">
    <location>
        <begin position="40"/>
        <end position="104"/>
    </location>
</feature>